<evidence type="ECO:0000256" key="7">
    <source>
        <dbReference type="ARBA" id="ARBA00022840"/>
    </source>
</evidence>
<reference evidence="10" key="2">
    <citation type="submission" date="2018-07" db="EMBL/GenBank/DDBJ databases">
        <authorList>
            <person name="Quirk P.G."/>
            <person name="Krulwich T.A."/>
        </authorList>
    </citation>
    <scope>NUCLEOTIDE SEQUENCE</scope>
    <source>
        <strain evidence="10">CCRI-22567</strain>
    </source>
</reference>
<dbReference type="NCBIfam" id="TIGR01027">
    <property type="entry name" value="proB"/>
    <property type="match status" value="1"/>
</dbReference>
<proteinExistence type="inferred from homology"/>
<evidence type="ECO:0000256" key="4">
    <source>
        <dbReference type="ARBA" id="ARBA00022679"/>
    </source>
</evidence>
<dbReference type="InterPro" id="IPR005715">
    <property type="entry name" value="Glu_5kinase/COase_Synthase"/>
</dbReference>
<keyword evidence="5 8" id="KW-0547">Nucleotide-binding</keyword>
<sequence>MENNTEKKSKQELINSAKKIVIKIGSSTLTSKDGKVDTEFLTNLRDQVKELIDMDKKVVIVSSGARMAGVSSINKWSRKEDINYKQALCAIGQVELMGEYRRIFLQENLHVAQILLTKDDLKDQKRNLNIRNTLFTLIDEGVIPVINENDTVSVEEIKIGDNDMLSAHVSVLWGADLDILLSDIDGIYDKNPHQFEDAVLFDDINDIVSFESKISIGEKGSFGTGGMQTKIDAAKKVTQYGCNLVITNGKHKDAIINIFKGTSNYTLVRGL</sequence>
<dbReference type="EC" id="2.7.2.11" evidence="8"/>
<comment type="function">
    <text evidence="8">Catalyzes the transfer of a phosphate group to glutamate to form L-glutamate 5-phosphate.</text>
</comment>
<reference evidence="10 12" key="1">
    <citation type="journal article" date="2016" name="Genome Announc.">
        <title>Draft Genome Sequence of Criibacterium bergeronii gen. nov., sp. nov., Strain CCRI-22567T, Isolated from a Vaginal Sample from a Woman with Bacterial Vaginosis.</title>
        <authorList>
            <person name="Maheux A.F."/>
            <person name="Berube E."/>
            <person name="Boudreau D.K."/>
            <person name="Raymond F."/>
            <person name="Corbeil J."/>
            <person name="Roy P.H."/>
            <person name="Boissinot M."/>
            <person name="Omar R.F."/>
        </authorList>
    </citation>
    <scope>NUCLEOTIDE SEQUENCE [LARGE SCALE GENOMIC DNA]</scope>
    <source>
        <strain evidence="10 12">CCRI-22567</strain>
    </source>
</reference>
<keyword evidence="6 8" id="KW-0418">Kinase</keyword>
<accession>A0A371IKM5</accession>
<evidence type="ECO:0000256" key="3">
    <source>
        <dbReference type="ARBA" id="ARBA00022650"/>
    </source>
</evidence>
<feature type="binding site" evidence="8">
    <location>
        <position position="150"/>
    </location>
    <ligand>
        <name>substrate</name>
    </ligand>
</feature>
<dbReference type="PANTHER" id="PTHR43654">
    <property type="entry name" value="GLUTAMATE 5-KINASE"/>
    <property type="match status" value="1"/>
</dbReference>
<dbReference type="PANTHER" id="PTHR43654:SF1">
    <property type="entry name" value="ISOPENTENYL PHOSPHATE KINASE"/>
    <property type="match status" value="1"/>
</dbReference>
<dbReference type="InterPro" id="IPR041739">
    <property type="entry name" value="G5K_ProB"/>
</dbReference>
<dbReference type="PROSITE" id="PS00902">
    <property type="entry name" value="GLUTAMATE_5_KINASE"/>
    <property type="match status" value="1"/>
</dbReference>
<keyword evidence="7 8" id="KW-0067">ATP-binding</keyword>
<evidence type="ECO:0000313" key="12">
    <source>
        <dbReference type="Proteomes" id="UP000093352"/>
    </source>
</evidence>
<dbReference type="InterPro" id="IPR001057">
    <property type="entry name" value="Glu/AcGlu_kinase"/>
</dbReference>
<keyword evidence="3 8" id="KW-0641">Proline biosynthesis</keyword>
<gene>
    <name evidence="8 10" type="primary">proB</name>
    <name evidence="10" type="ORF">BBG48_006770</name>
    <name evidence="11" type="ORF">FL857_02540</name>
</gene>
<feature type="binding site" evidence="8">
    <location>
        <begin position="182"/>
        <end position="183"/>
    </location>
    <ligand>
        <name>ATP</name>
        <dbReference type="ChEBI" id="CHEBI:30616"/>
    </ligand>
</feature>
<evidence type="ECO:0000256" key="1">
    <source>
        <dbReference type="ARBA" id="ARBA00022490"/>
    </source>
</evidence>
<keyword evidence="4 8" id="KW-0808">Transferase</keyword>
<feature type="binding site" evidence="8">
    <location>
        <position position="63"/>
    </location>
    <ligand>
        <name>substrate</name>
    </ligand>
</feature>
<comment type="caution">
    <text evidence="10">The sequence shown here is derived from an EMBL/GenBank/DDBJ whole genome shotgun (WGS) entry which is preliminary data.</text>
</comment>
<dbReference type="InterPro" id="IPR036393">
    <property type="entry name" value="AceGlu_kinase-like_sf"/>
</dbReference>
<keyword evidence="2 8" id="KW-0028">Amino-acid biosynthesis</keyword>
<dbReference type="GO" id="GO:0055129">
    <property type="term" value="P:L-proline biosynthetic process"/>
    <property type="evidence" value="ECO:0007669"/>
    <property type="project" value="UniProtKB-UniRule"/>
</dbReference>
<dbReference type="InterPro" id="IPR019797">
    <property type="entry name" value="Glutamate_5-kinase_CS"/>
</dbReference>
<evidence type="ECO:0000259" key="9">
    <source>
        <dbReference type="Pfam" id="PF00696"/>
    </source>
</evidence>
<dbReference type="OrthoDB" id="9804434at2"/>
<dbReference type="GO" id="GO:0005524">
    <property type="term" value="F:ATP binding"/>
    <property type="evidence" value="ECO:0007669"/>
    <property type="project" value="UniProtKB-KW"/>
</dbReference>
<dbReference type="GO" id="GO:0005829">
    <property type="term" value="C:cytosol"/>
    <property type="evidence" value="ECO:0007669"/>
    <property type="project" value="TreeGrafter"/>
</dbReference>
<dbReference type="FunFam" id="3.40.1160.10:FF:000018">
    <property type="entry name" value="Glutamate 5-kinase"/>
    <property type="match status" value="1"/>
</dbReference>
<evidence type="ECO:0000313" key="13">
    <source>
        <dbReference type="Proteomes" id="UP000319424"/>
    </source>
</evidence>
<dbReference type="HAMAP" id="MF_00456">
    <property type="entry name" value="ProB"/>
    <property type="match status" value="1"/>
</dbReference>
<evidence type="ECO:0000313" key="11">
    <source>
        <dbReference type="EMBL" id="TRW28360.1"/>
    </source>
</evidence>
<evidence type="ECO:0000256" key="5">
    <source>
        <dbReference type="ARBA" id="ARBA00022741"/>
    </source>
</evidence>
<dbReference type="AlphaFoldDB" id="A0A371IKM5"/>
<dbReference type="CDD" id="cd04242">
    <property type="entry name" value="AAK_G5K_ProB"/>
    <property type="match status" value="1"/>
</dbReference>
<dbReference type="EMBL" id="MBEW02000013">
    <property type="protein sequence ID" value="RDY21048.1"/>
    <property type="molecule type" value="Genomic_DNA"/>
</dbReference>
<protein>
    <recommendedName>
        <fullName evidence="8">Glutamate 5-kinase</fullName>
        <ecNumber evidence="8">2.7.2.11</ecNumber>
    </recommendedName>
    <alternativeName>
        <fullName evidence="8">Gamma-glutamyl kinase</fullName>
        <shortName evidence="8">GK</shortName>
    </alternativeName>
</protein>
<feature type="binding site" evidence="8">
    <location>
        <position position="23"/>
    </location>
    <ligand>
        <name>ATP</name>
        <dbReference type="ChEBI" id="CHEBI:30616"/>
    </ligand>
</feature>
<dbReference type="RefSeq" id="WP_068914067.1">
    <property type="nucleotide sequence ID" value="NZ_MBEW02000013.1"/>
</dbReference>
<feature type="binding site" evidence="8">
    <location>
        <begin position="224"/>
        <end position="230"/>
    </location>
    <ligand>
        <name>ATP</name>
        <dbReference type="ChEBI" id="CHEBI:30616"/>
    </ligand>
</feature>
<dbReference type="PIRSF" id="PIRSF000729">
    <property type="entry name" value="GK"/>
    <property type="match status" value="1"/>
</dbReference>
<feature type="binding site" evidence="8">
    <location>
        <position position="162"/>
    </location>
    <ligand>
        <name>substrate</name>
    </ligand>
</feature>
<comment type="pathway">
    <text evidence="8">Amino-acid biosynthesis; L-proline biosynthesis; L-glutamate 5-semialdehyde from L-glutamate: step 1/2.</text>
</comment>
<evidence type="ECO:0000256" key="6">
    <source>
        <dbReference type="ARBA" id="ARBA00022777"/>
    </source>
</evidence>
<comment type="subcellular location">
    <subcellularLocation>
        <location evidence="8">Cytoplasm</location>
    </subcellularLocation>
</comment>
<dbReference type="STRING" id="1871336.BBG48_05555"/>
<organism evidence="10 12">
    <name type="scientific">Criibacterium bergeronii</name>
    <dbReference type="NCBI Taxonomy" id="1871336"/>
    <lineage>
        <taxon>Bacteria</taxon>
        <taxon>Bacillati</taxon>
        <taxon>Bacillota</taxon>
        <taxon>Clostridia</taxon>
        <taxon>Peptostreptococcales</taxon>
        <taxon>Filifactoraceae</taxon>
        <taxon>Criibacterium</taxon>
    </lineage>
</organism>
<reference evidence="11 13" key="3">
    <citation type="submission" date="2019-07" db="EMBL/GenBank/DDBJ databases">
        <title>Criibacterium bergeronii gen. nov., sp. nov. isolated from human clinical samples.</title>
        <authorList>
            <person name="Maheux A.F."/>
            <person name="Boudreau D.K."/>
            <person name="Berube E."/>
            <person name="Brodeur S."/>
            <person name="Bernard K.A."/>
            <person name="Abed J.Y."/>
            <person name="Ducrey E."/>
            <person name="Guay E.F."/>
            <person name="Raymond F."/>
            <person name="Corbeil J."/>
            <person name="Domingo M.-C."/>
            <person name="Roy P.H."/>
            <person name="Boissinot M."/>
            <person name="Tocheva E.I."/>
            <person name="Omar R.F."/>
        </authorList>
    </citation>
    <scope>NUCLEOTIDE SEQUENCE [LARGE SCALE GENOMIC DNA]</scope>
    <source>
        <strain evidence="11 13">CCRI-24246</strain>
    </source>
</reference>
<dbReference type="Pfam" id="PF00696">
    <property type="entry name" value="AA_kinase"/>
    <property type="match status" value="1"/>
</dbReference>
<keyword evidence="12" id="KW-1185">Reference proteome</keyword>
<dbReference type="Proteomes" id="UP000319424">
    <property type="component" value="Unassembled WGS sequence"/>
</dbReference>
<dbReference type="SUPFAM" id="SSF53633">
    <property type="entry name" value="Carbamate kinase-like"/>
    <property type="match status" value="1"/>
</dbReference>
<dbReference type="Gene3D" id="3.40.1160.10">
    <property type="entry name" value="Acetylglutamate kinase-like"/>
    <property type="match status" value="2"/>
</dbReference>
<comment type="similarity">
    <text evidence="8">Belongs to the glutamate 5-kinase family.</text>
</comment>
<comment type="catalytic activity">
    <reaction evidence="8">
        <text>L-glutamate + ATP = L-glutamyl 5-phosphate + ADP</text>
        <dbReference type="Rhea" id="RHEA:14877"/>
        <dbReference type="ChEBI" id="CHEBI:29985"/>
        <dbReference type="ChEBI" id="CHEBI:30616"/>
        <dbReference type="ChEBI" id="CHEBI:58274"/>
        <dbReference type="ChEBI" id="CHEBI:456216"/>
        <dbReference type="EC" id="2.7.2.11"/>
    </reaction>
</comment>
<keyword evidence="1 8" id="KW-0963">Cytoplasm</keyword>
<name>A0A371IKM5_9FIRM</name>
<evidence type="ECO:0000256" key="8">
    <source>
        <dbReference type="HAMAP-Rule" id="MF_00456"/>
    </source>
</evidence>
<evidence type="ECO:0000256" key="2">
    <source>
        <dbReference type="ARBA" id="ARBA00022605"/>
    </source>
</evidence>
<dbReference type="InterPro" id="IPR001048">
    <property type="entry name" value="Asp/Glu/Uridylate_kinase"/>
</dbReference>
<dbReference type="EMBL" id="VJXW01000002">
    <property type="protein sequence ID" value="TRW28360.1"/>
    <property type="molecule type" value="Genomic_DNA"/>
</dbReference>
<dbReference type="UniPathway" id="UPA00098">
    <property type="reaction ID" value="UER00359"/>
</dbReference>
<dbReference type="GO" id="GO:0004349">
    <property type="term" value="F:glutamate 5-kinase activity"/>
    <property type="evidence" value="ECO:0007669"/>
    <property type="project" value="UniProtKB-UniRule"/>
</dbReference>
<evidence type="ECO:0000313" key="10">
    <source>
        <dbReference type="EMBL" id="RDY21048.1"/>
    </source>
</evidence>
<dbReference type="InterPro" id="IPR011529">
    <property type="entry name" value="Glu_5kinase"/>
</dbReference>
<feature type="domain" description="Aspartate/glutamate/uridylate kinase" evidence="9">
    <location>
        <begin position="18"/>
        <end position="248"/>
    </location>
</feature>
<dbReference type="PRINTS" id="PR00474">
    <property type="entry name" value="GLU5KINASE"/>
</dbReference>
<dbReference type="Proteomes" id="UP000093352">
    <property type="component" value="Unassembled WGS sequence"/>
</dbReference>